<dbReference type="EMBL" id="NEVH01003752">
    <property type="protein sequence ID" value="PNF40030.1"/>
    <property type="molecule type" value="Genomic_DNA"/>
</dbReference>
<gene>
    <name evidence="9" type="ORF">B7P43_G11633</name>
</gene>
<comment type="similarity">
    <text evidence="3">Belongs to the HARBI1 family.</text>
</comment>
<evidence type="ECO:0000313" key="10">
    <source>
        <dbReference type="Proteomes" id="UP000235965"/>
    </source>
</evidence>
<dbReference type="GO" id="GO:0005634">
    <property type="term" value="C:nucleus"/>
    <property type="evidence" value="ECO:0007669"/>
    <property type="project" value="UniProtKB-SubCell"/>
</dbReference>
<dbReference type="InterPro" id="IPR045249">
    <property type="entry name" value="HARBI1-like"/>
</dbReference>
<dbReference type="Proteomes" id="UP000235965">
    <property type="component" value="Unassembled WGS sequence"/>
</dbReference>
<reference evidence="9 10" key="1">
    <citation type="submission" date="2017-12" db="EMBL/GenBank/DDBJ databases">
        <title>Hemimetabolous genomes reveal molecular basis of termite eusociality.</title>
        <authorList>
            <person name="Harrison M.C."/>
            <person name="Jongepier E."/>
            <person name="Robertson H.M."/>
            <person name="Arning N."/>
            <person name="Bitard-Feildel T."/>
            <person name="Chao H."/>
            <person name="Childers C.P."/>
            <person name="Dinh H."/>
            <person name="Doddapaneni H."/>
            <person name="Dugan S."/>
            <person name="Gowin J."/>
            <person name="Greiner C."/>
            <person name="Han Y."/>
            <person name="Hu H."/>
            <person name="Hughes D.S.T."/>
            <person name="Huylmans A.-K."/>
            <person name="Kemena C."/>
            <person name="Kremer L.P.M."/>
            <person name="Lee S.L."/>
            <person name="Lopez-Ezquerra A."/>
            <person name="Mallet L."/>
            <person name="Monroy-Kuhn J.M."/>
            <person name="Moser A."/>
            <person name="Murali S.C."/>
            <person name="Muzny D.M."/>
            <person name="Otani S."/>
            <person name="Piulachs M.-D."/>
            <person name="Poelchau M."/>
            <person name="Qu J."/>
            <person name="Schaub F."/>
            <person name="Wada-Katsumata A."/>
            <person name="Worley K.C."/>
            <person name="Xie Q."/>
            <person name="Ylla G."/>
            <person name="Poulsen M."/>
            <person name="Gibbs R.A."/>
            <person name="Schal C."/>
            <person name="Richards S."/>
            <person name="Belles X."/>
            <person name="Korb J."/>
            <person name="Bornberg-Bauer E."/>
        </authorList>
    </citation>
    <scope>NUCLEOTIDE SEQUENCE [LARGE SCALE GENOMIC DNA]</scope>
    <source>
        <tissue evidence="9">Whole body</tissue>
    </source>
</reference>
<evidence type="ECO:0000256" key="5">
    <source>
        <dbReference type="ARBA" id="ARBA00022723"/>
    </source>
</evidence>
<evidence type="ECO:0000256" key="1">
    <source>
        <dbReference type="ARBA" id="ARBA00001968"/>
    </source>
</evidence>
<dbReference type="InterPro" id="IPR027806">
    <property type="entry name" value="HARBI1_dom"/>
</dbReference>
<evidence type="ECO:0000256" key="7">
    <source>
        <dbReference type="ARBA" id="ARBA00023242"/>
    </source>
</evidence>
<evidence type="ECO:0000256" key="4">
    <source>
        <dbReference type="ARBA" id="ARBA00022722"/>
    </source>
</evidence>
<sequence>MRSSSKQGNYSFYYYVQLEIFEKLLQILTSQLIYVNIFFRKKRRKTWIHDLNLLREHEGEFHTLYRQLRQHEERFYIYFRMPIECFDDLLDLIKGDIKKECTNYRRPIEPVERLAVALRFLATGDSYTTIGHSFRMGFSTVSDIVKEVCDAIWKRLQPTYMPEPTKEMWEEIILGFNETWQFPNCLGSIDGKHITIKCPNNSGSKYFSYLKKYSIVLMAIVDHNYKFICIDVGGYGKNSDGGIFEASAMGRKIADGTFSIPADRSLPSQNELTPCVLIGNEAFPLRPNIMRLFPYRQSREDYRKEIYNKRLCRARRVVENAFGILAQKWRIFLRPIQVKVETTISIVKAACILHNYLRSTNSGMRFEHYKDVNIYI</sequence>
<keyword evidence="5" id="KW-0479">Metal-binding</keyword>
<evidence type="ECO:0000256" key="3">
    <source>
        <dbReference type="ARBA" id="ARBA00006958"/>
    </source>
</evidence>
<comment type="subcellular location">
    <subcellularLocation>
        <location evidence="2">Nucleus</location>
    </subcellularLocation>
</comment>
<dbReference type="STRING" id="105785.A0A2J7RGT1"/>
<keyword evidence="6" id="KW-0378">Hydrolase</keyword>
<dbReference type="InParanoid" id="A0A2J7RGT1"/>
<dbReference type="PANTHER" id="PTHR22930:SF269">
    <property type="entry name" value="NUCLEASE HARBI1-LIKE PROTEIN"/>
    <property type="match status" value="1"/>
</dbReference>
<dbReference type="GO" id="GO:0004518">
    <property type="term" value="F:nuclease activity"/>
    <property type="evidence" value="ECO:0007669"/>
    <property type="project" value="UniProtKB-KW"/>
</dbReference>
<evidence type="ECO:0000256" key="6">
    <source>
        <dbReference type="ARBA" id="ARBA00022801"/>
    </source>
</evidence>
<dbReference type="OrthoDB" id="8191395at2759"/>
<feature type="domain" description="DDE Tnp4" evidence="8">
    <location>
        <begin position="189"/>
        <end position="355"/>
    </location>
</feature>
<protein>
    <recommendedName>
        <fullName evidence="8">DDE Tnp4 domain-containing protein</fullName>
    </recommendedName>
</protein>
<accession>A0A2J7RGT1</accession>
<evidence type="ECO:0000313" key="9">
    <source>
        <dbReference type="EMBL" id="PNF40030.1"/>
    </source>
</evidence>
<organism evidence="9 10">
    <name type="scientific">Cryptotermes secundus</name>
    <dbReference type="NCBI Taxonomy" id="105785"/>
    <lineage>
        <taxon>Eukaryota</taxon>
        <taxon>Metazoa</taxon>
        <taxon>Ecdysozoa</taxon>
        <taxon>Arthropoda</taxon>
        <taxon>Hexapoda</taxon>
        <taxon>Insecta</taxon>
        <taxon>Pterygota</taxon>
        <taxon>Neoptera</taxon>
        <taxon>Polyneoptera</taxon>
        <taxon>Dictyoptera</taxon>
        <taxon>Blattodea</taxon>
        <taxon>Blattoidea</taxon>
        <taxon>Termitoidae</taxon>
        <taxon>Kalotermitidae</taxon>
        <taxon>Cryptotermitinae</taxon>
        <taxon>Cryptotermes</taxon>
    </lineage>
</organism>
<name>A0A2J7RGT1_9NEOP</name>
<comment type="cofactor">
    <cofactor evidence="1">
        <name>a divalent metal cation</name>
        <dbReference type="ChEBI" id="CHEBI:60240"/>
    </cofactor>
</comment>
<dbReference type="AlphaFoldDB" id="A0A2J7RGT1"/>
<dbReference type="Pfam" id="PF13359">
    <property type="entry name" value="DDE_Tnp_4"/>
    <property type="match status" value="1"/>
</dbReference>
<dbReference type="GO" id="GO:0016787">
    <property type="term" value="F:hydrolase activity"/>
    <property type="evidence" value="ECO:0007669"/>
    <property type="project" value="UniProtKB-KW"/>
</dbReference>
<dbReference type="PANTHER" id="PTHR22930">
    <property type="match status" value="1"/>
</dbReference>
<keyword evidence="7" id="KW-0539">Nucleus</keyword>
<comment type="caution">
    <text evidence="9">The sequence shown here is derived from an EMBL/GenBank/DDBJ whole genome shotgun (WGS) entry which is preliminary data.</text>
</comment>
<proteinExistence type="inferred from homology"/>
<evidence type="ECO:0000256" key="2">
    <source>
        <dbReference type="ARBA" id="ARBA00004123"/>
    </source>
</evidence>
<keyword evidence="10" id="KW-1185">Reference proteome</keyword>
<keyword evidence="4" id="KW-0540">Nuclease</keyword>
<dbReference type="GO" id="GO:0046872">
    <property type="term" value="F:metal ion binding"/>
    <property type="evidence" value="ECO:0007669"/>
    <property type="project" value="UniProtKB-KW"/>
</dbReference>
<evidence type="ECO:0000259" key="8">
    <source>
        <dbReference type="Pfam" id="PF13359"/>
    </source>
</evidence>